<keyword evidence="2" id="KW-0378">Hydrolase</keyword>
<evidence type="ECO:0000259" key="1">
    <source>
        <dbReference type="PROSITE" id="PS50125"/>
    </source>
</evidence>
<evidence type="ECO:0000313" key="3">
    <source>
        <dbReference type="Proteomes" id="UP000077342"/>
    </source>
</evidence>
<dbReference type="InterPro" id="IPR001054">
    <property type="entry name" value="A/G_cyclase"/>
</dbReference>
<gene>
    <name evidence="2" type="ORF">A4G28_15765</name>
</gene>
<dbReference type="InterPro" id="IPR029787">
    <property type="entry name" value="Nucleotide_cyclase"/>
</dbReference>
<reference evidence="3" key="1">
    <citation type="submission" date="2016-04" db="EMBL/GenBank/DDBJ databases">
        <authorList>
            <person name="Strapagiel D."/>
            <person name="Borowka P."/>
            <person name="Marciniak B."/>
            <person name="Bakula Z."/>
            <person name="Van Ingen J."/>
            <person name="Safianowska A."/>
            <person name="Dziadek J."/>
            <person name="Jagielski T."/>
        </authorList>
    </citation>
    <scope>NUCLEOTIDE SEQUENCE [LARGE SCALE GENOMIC DNA]</scope>
    <source>
        <strain evidence="3">1010001458</strain>
    </source>
</reference>
<dbReference type="SMART" id="SM00044">
    <property type="entry name" value="CYCc"/>
    <property type="match status" value="1"/>
</dbReference>
<dbReference type="InterPro" id="IPR029058">
    <property type="entry name" value="AB_hydrolase_fold"/>
</dbReference>
<dbReference type="EMBL" id="LWCI01000043">
    <property type="protein sequence ID" value="KZS66750.1"/>
    <property type="molecule type" value="Genomic_DNA"/>
</dbReference>
<dbReference type="InterPro" id="IPR050471">
    <property type="entry name" value="AB_hydrolase"/>
</dbReference>
<organism evidence="2 3">
    <name type="scientific">Mycobacterium ostraviense</name>
    <dbReference type="NCBI Taxonomy" id="2738409"/>
    <lineage>
        <taxon>Bacteria</taxon>
        <taxon>Bacillati</taxon>
        <taxon>Actinomycetota</taxon>
        <taxon>Actinomycetes</taxon>
        <taxon>Mycobacteriales</taxon>
        <taxon>Mycobacteriaceae</taxon>
        <taxon>Mycobacterium</taxon>
    </lineage>
</organism>
<keyword evidence="3" id="KW-1185">Reference proteome</keyword>
<accession>A0A164DZ04</accession>
<dbReference type="GO" id="GO:0016787">
    <property type="term" value="F:hydrolase activity"/>
    <property type="evidence" value="ECO:0007669"/>
    <property type="project" value="UniProtKB-KW"/>
</dbReference>
<dbReference type="GO" id="GO:0035556">
    <property type="term" value="P:intracellular signal transduction"/>
    <property type="evidence" value="ECO:0007669"/>
    <property type="project" value="InterPro"/>
</dbReference>
<dbReference type="Pfam" id="PF00561">
    <property type="entry name" value="Abhydrolase_1"/>
    <property type="match status" value="1"/>
</dbReference>
<protein>
    <submittedName>
        <fullName evidence="2">Hydrolase</fullName>
    </submittedName>
</protein>
<dbReference type="RefSeq" id="WP_075509485.1">
    <property type="nucleotide sequence ID" value="NZ_CP089224.1"/>
</dbReference>
<comment type="caution">
    <text evidence="2">The sequence shown here is derived from an EMBL/GenBank/DDBJ whole genome shotgun (WGS) entry which is preliminary data.</text>
</comment>
<dbReference type="SUPFAM" id="SSF53474">
    <property type="entry name" value="alpha/beta-Hydrolases"/>
    <property type="match status" value="1"/>
</dbReference>
<proteinExistence type="predicted"/>
<dbReference type="PROSITE" id="PS50125">
    <property type="entry name" value="GUANYLATE_CYCLASE_2"/>
    <property type="match status" value="1"/>
</dbReference>
<dbReference type="GO" id="GO:0004016">
    <property type="term" value="F:adenylate cyclase activity"/>
    <property type="evidence" value="ECO:0007669"/>
    <property type="project" value="UniProtKB-ARBA"/>
</dbReference>
<dbReference type="PANTHER" id="PTHR43433">
    <property type="entry name" value="HYDROLASE, ALPHA/BETA FOLD FAMILY PROTEIN"/>
    <property type="match status" value="1"/>
</dbReference>
<sequence>MSDAPLRYARNGDVRLAYRVFGDSGPFLIWVSGWVLSNVDTIDEPGSLYAEFVDLVSQSTRFIVWDRRGTGLSDPSTEPLSLDQRIDDVRAILDDAGADRAAFLGTSEGGSVSVLFAATHPERVASLVLYGTAARYSQELPEFPWGFTPADIESQLDEIDSRWGKGALADLFYGATADTTGMREMFGRLQRAMASPTMAKLWWKAFMEIDVRGVLASVRAPTLVMARPGDRLVPMEAAAALAAGIPEAHFQPLPAGPHSPFDIMADRAHSVLEFVCEKPSELPDERILKTVLFTDIVGSTEQLGAHGDAHWRRQLDAHDRAVDWLLEKYGGHRAKHTGDGIFALFDGPTKAVRCALELVPTLATRGIPIRAGVHIGECERRGDEWSGMAVHTGARIGALAGAGEVLASRTVRDLSAGSGLTFESLGPQHLKGLPETIDVYRVTTPTSGLTT</sequence>
<dbReference type="CDD" id="cd07302">
    <property type="entry name" value="CHD"/>
    <property type="match status" value="1"/>
</dbReference>
<dbReference type="SUPFAM" id="SSF55073">
    <property type="entry name" value="Nucleotide cyclase"/>
    <property type="match status" value="1"/>
</dbReference>
<dbReference type="Gene3D" id="3.40.50.1820">
    <property type="entry name" value="alpha/beta hydrolase"/>
    <property type="match status" value="1"/>
</dbReference>
<feature type="domain" description="Guanylate cyclase" evidence="1">
    <location>
        <begin position="290"/>
        <end position="397"/>
    </location>
</feature>
<dbReference type="Gene3D" id="3.30.70.1230">
    <property type="entry name" value="Nucleotide cyclase"/>
    <property type="match status" value="1"/>
</dbReference>
<dbReference type="PRINTS" id="PR00111">
    <property type="entry name" value="ABHYDROLASE"/>
</dbReference>
<dbReference type="PANTHER" id="PTHR43433:SF8">
    <property type="entry name" value="BIFUNCTIONAL LIPASE_ADENYLATE CYCLASE LIPJ"/>
    <property type="match status" value="1"/>
</dbReference>
<evidence type="ECO:0000313" key="2">
    <source>
        <dbReference type="EMBL" id="KZS66750.1"/>
    </source>
</evidence>
<dbReference type="GO" id="GO:0009190">
    <property type="term" value="P:cyclic nucleotide biosynthetic process"/>
    <property type="evidence" value="ECO:0007669"/>
    <property type="project" value="InterPro"/>
</dbReference>
<dbReference type="AlphaFoldDB" id="A0A164DZ04"/>
<name>A0A164DZ04_9MYCO</name>
<dbReference type="InterPro" id="IPR000073">
    <property type="entry name" value="AB_hydrolase_1"/>
</dbReference>
<dbReference type="Proteomes" id="UP000077342">
    <property type="component" value="Unassembled WGS sequence"/>
</dbReference>